<evidence type="ECO:0000259" key="1">
    <source>
        <dbReference type="Pfam" id="PF00149"/>
    </source>
</evidence>
<protein>
    <submittedName>
        <fullName evidence="2">Metallophosphoesterase</fullName>
    </submittedName>
</protein>
<feature type="domain" description="Calcineurin-like phosphoesterase" evidence="1">
    <location>
        <begin position="22"/>
        <end position="256"/>
    </location>
</feature>
<keyword evidence="3" id="KW-1185">Reference proteome</keyword>
<dbReference type="EMBL" id="CP034550">
    <property type="protein sequence ID" value="QFZ22138.1"/>
    <property type="molecule type" value="Genomic_DNA"/>
</dbReference>
<organism evidence="2 3">
    <name type="scientific">Saccharothrix syringae</name>
    <name type="common">Nocardiopsis syringae</name>
    <dbReference type="NCBI Taxonomy" id="103733"/>
    <lineage>
        <taxon>Bacteria</taxon>
        <taxon>Bacillati</taxon>
        <taxon>Actinomycetota</taxon>
        <taxon>Actinomycetes</taxon>
        <taxon>Pseudonocardiales</taxon>
        <taxon>Pseudonocardiaceae</taxon>
        <taxon>Saccharothrix</taxon>
    </lineage>
</organism>
<dbReference type="Proteomes" id="UP000325787">
    <property type="component" value="Chromosome"/>
</dbReference>
<evidence type="ECO:0000313" key="3">
    <source>
        <dbReference type="Proteomes" id="UP000325787"/>
    </source>
</evidence>
<dbReference type="CDD" id="cd00838">
    <property type="entry name" value="MPP_superfamily"/>
    <property type="match status" value="1"/>
</dbReference>
<dbReference type="OrthoDB" id="9013891at2"/>
<dbReference type="InterPro" id="IPR029052">
    <property type="entry name" value="Metallo-depent_PP-like"/>
</dbReference>
<dbReference type="PANTHER" id="PTHR36492">
    <property type="match status" value="1"/>
</dbReference>
<accession>A0A5Q0H7C1</accession>
<name>A0A5Q0H7C1_SACSY</name>
<dbReference type="InterPro" id="IPR004843">
    <property type="entry name" value="Calcineurin-like_PHP"/>
</dbReference>
<dbReference type="AlphaFoldDB" id="A0A5Q0H7C1"/>
<dbReference type="Pfam" id="PF00149">
    <property type="entry name" value="Metallophos"/>
    <property type="match status" value="1"/>
</dbReference>
<dbReference type="Gene3D" id="3.60.21.10">
    <property type="match status" value="1"/>
</dbReference>
<dbReference type="GO" id="GO:0016787">
    <property type="term" value="F:hydrolase activity"/>
    <property type="evidence" value="ECO:0007669"/>
    <property type="project" value="InterPro"/>
</dbReference>
<dbReference type="PANTHER" id="PTHR36492:SF2">
    <property type="entry name" value="[ACYL-CARRIER-PROTEIN] PHOSPHODIESTERASE PPTH"/>
    <property type="match status" value="1"/>
</dbReference>
<evidence type="ECO:0000313" key="2">
    <source>
        <dbReference type="EMBL" id="QFZ22138.1"/>
    </source>
</evidence>
<gene>
    <name evidence="2" type="ORF">EKG83_36240</name>
</gene>
<reference evidence="3" key="1">
    <citation type="journal article" date="2021" name="Curr. Microbiol.">
        <title>Complete genome of nocamycin-producing strain Saccharothrix syringae NRRL B-16468 reveals the biosynthetic potential for secondary metabolites.</title>
        <authorList>
            <person name="Mo X."/>
            <person name="Yang S."/>
        </authorList>
    </citation>
    <scope>NUCLEOTIDE SEQUENCE [LARGE SCALE GENOMIC DNA]</scope>
    <source>
        <strain evidence="3">ATCC 51364 / DSM 43886 / JCM 6844 / KCTC 9398 / NBRC 14523 / NRRL B-16468 / INA 2240</strain>
    </source>
</reference>
<dbReference type="SUPFAM" id="SSF56300">
    <property type="entry name" value="Metallo-dependent phosphatases"/>
    <property type="match status" value="1"/>
</dbReference>
<dbReference type="InterPro" id="IPR052963">
    <property type="entry name" value="Pantetheine_PDE"/>
</dbReference>
<proteinExistence type="predicted"/>
<dbReference type="KEGG" id="ssyi:EKG83_36240"/>
<sequence>MSGHSPSRAGGDTLGDVTTPPRLLATSDLHVTYQQNRDFVDAIRPPSPDDWLIVAGDVAEKFDDVEWALGLLRRRFARVVWSPGNHELWTTKDDPVQARGEVRYKQLVELCRSLDVLTPEDEFAVFEGQGGPVAVAPLFTLYDYTFRPAGTTDKATALAAAQEAGVVCTDEYFLHPDPYPSREAWSAARVAESERRLSAVDPSLRTVLINHWPLVRDPTFVLRYPEFALWCGTERTADWHLRFRAAVAVYGHLHIPRTIRKDGVRFDEVSLGYPREWQPRGWTGAPLLDVLREGDAR</sequence>